<organism evidence="9 10">
    <name type="scientific">Magnetovibrio blakemorei</name>
    <dbReference type="NCBI Taxonomy" id="28181"/>
    <lineage>
        <taxon>Bacteria</taxon>
        <taxon>Pseudomonadati</taxon>
        <taxon>Pseudomonadota</taxon>
        <taxon>Alphaproteobacteria</taxon>
        <taxon>Rhodospirillales</taxon>
        <taxon>Magnetovibrionaceae</taxon>
        <taxon>Magnetovibrio</taxon>
    </lineage>
</organism>
<dbReference type="OrthoDB" id="9810850at2"/>
<keyword evidence="4 7" id="KW-1133">Transmembrane helix</keyword>
<dbReference type="CDD" id="cd02862">
    <property type="entry name" value="NorE_like"/>
    <property type="match status" value="1"/>
</dbReference>
<evidence type="ECO:0000256" key="1">
    <source>
        <dbReference type="ARBA" id="ARBA00004141"/>
    </source>
</evidence>
<feature type="transmembrane region" description="Helical" evidence="7">
    <location>
        <begin position="65"/>
        <end position="84"/>
    </location>
</feature>
<keyword evidence="3 6" id="KW-0812">Transmembrane</keyword>
<dbReference type="EMBL" id="MCGG01000084">
    <property type="protein sequence ID" value="OEJ63781.1"/>
    <property type="molecule type" value="Genomic_DNA"/>
</dbReference>
<dbReference type="SUPFAM" id="SSF81452">
    <property type="entry name" value="Cytochrome c oxidase subunit III-like"/>
    <property type="match status" value="1"/>
</dbReference>
<dbReference type="Proteomes" id="UP000095347">
    <property type="component" value="Unassembled WGS sequence"/>
</dbReference>
<dbReference type="GO" id="GO:0005886">
    <property type="term" value="C:plasma membrane"/>
    <property type="evidence" value="ECO:0007669"/>
    <property type="project" value="UniProtKB-SubCell"/>
</dbReference>
<evidence type="ECO:0000256" key="4">
    <source>
        <dbReference type="ARBA" id="ARBA00022989"/>
    </source>
</evidence>
<dbReference type="AlphaFoldDB" id="A0A1E5Q2U0"/>
<evidence type="ECO:0000256" key="5">
    <source>
        <dbReference type="ARBA" id="ARBA00023136"/>
    </source>
</evidence>
<feature type="transmembrane region" description="Helical" evidence="7">
    <location>
        <begin position="22"/>
        <end position="44"/>
    </location>
</feature>
<evidence type="ECO:0000256" key="2">
    <source>
        <dbReference type="ARBA" id="ARBA00010581"/>
    </source>
</evidence>
<dbReference type="Gene3D" id="1.20.120.80">
    <property type="entry name" value="Cytochrome c oxidase, subunit III, four-helix bundle"/>
    <property type="match status" value="1"/>
</dbReference>
<gene>
    <name evidence="9" type="ORF">BEN30_17240</name>
</gene>
<evidence type="ECO:0000313" key="9">
    <source>
        <dbReference type="EMBL" id="OEJ63781.1"/>
    </source>
</evidence>
<dbReference type="InterPro" id="IPR013833">
    <property type="entry name" value="Cyt_c_oxidase_su3_a-hlx"/>
</dbReference>
<name>A0A1E5Q2U0_9PROT</name>
<feature type="domain" description="Heme-copper oxidase subunit III family profile" evidence="8">
    <location>
        <begin position="23"/>
        <end position="189"/>
    </location>
</feature>
<dbReference type="InterPro" id="IPR035973">
    <property type="entry name" value="Cyt_c_oxidase_su3-like_sf"/>
</dbReference>
<comment type="caution">
    <text evidence="9">The sequence shown here is derived from an EMBL/GenBank/DDBJ whole genome shotgun (WGS) entry which is preliminary data.</text>
</comment>
<dbReference type="PROSITE" id="PS50253">
    <property type="entry name" value="COX3"/>
    <property type="match status" value="1"/>
</dbReference>
<evidence type="ECO:0000256" key="3">
    <source>
        <dbReference type="ARBA" id="ARBA00022692"/>
    </source>
</evidence>
<feature type="transmembrane region" description="Helical" evidence="7">
    <location>
        <begin position="96"/>
        <end position="113"/>
    </location>
</feature>
<evidence type="ECO:0000256" key="7">
    <source>
        <dbReference type="SAM" id="Phobius"/>
    </source>
</evidence>
<protein>
    <submittedName>
        <fullName evidence="9">Copper oxidase</fullName>
    </submittedName>
</protein>
<feature type="transmembrane region" description="Helical" evidence="7">
    <location>
        <begin position="169"/>
        <end position="188"/>
    </location>
</feature>
<keyword evidence="5 7" id="KW-0472">Membrane</keyword>
<accession>A0A1E5Q2U0</accession>
<comment type="similarity">
    <text evidence="2 6">Belongs to the cytochrome c oxidase subunit 3 family.</text>
</comment>
<dbReference type="RefSeq" id="WP_069959532.1">
    <property type="nucleotide sequence ID" value="NZ_MCGG01000084.1"/>
</dbReference>
<dbReference type="InterPro" id="IPR000298">
    <property type="entry name" value="Cyt_c_oxidase-like_su3"/>
</dbReference>
<dbReference type="GO" id="GO:0019646">
    <property type="term" value="P:aerobic electron transport chain"/>
    <property type="evidence" value="ECO:0007669"/>
    <property type="project" value="InterPro"/>
</dbReference>
<evidence type="ECO:0000313" key="10">
    <source>
        <dbReference type="Proteomes" id="UP000095347"/>
    </source>
</evidence>
<dbReference type="PANTHER" id="PTHR11403">
    <property type="entry name" value="CYTOCHROME C OXIDASE SUBUNIT III"/>
    <property type="match status" value="1"/>
</dbReference>
<comment type="subcellular location">
    <subcellularLocation>
        <location evidence="6">Cell membrane</location>
        <topology evidence="6">Multi-pass membrane protein</topology>
    </subcellularLocation>
    <subcellularLocation>
        <location evidence="1">Membrane</location>
        <topology evidence="1">Multi-pass membrane protein</topology>
    </subcellularLocation>
</comment>
<dbReference type="PANTHER" id="PTHR11403:SF6">
    <property type="entry name" value="NITRIC OXIDE REDUCTASE SUBUNIT E"/>
    <property type="match status" value="1"/>
</dbReference>
<dbReference type="STRING" id="28181.BEN30_17240"/>
<evidence type="ECO:0000259" key="8">
    <source>
        <dbReference type="PROSITE" id="PS50253"/>
    </source>
</evidence>
<evidence type="ECO:0000256" key="6">
    <source>
        <dbReference type="RuleBase" id="RU003376"/>
    </source>
</evidence>
<keyword evidence="10" id="KW-1185">Reference proteome</keyword>
<dbReference type="Pfam" id="PF00510">
    <property type="entry name" value="COX3"/>
    <property type="match status" value="1"/>
</dbReference>
<sequence>MSDLNEHNSGWGPLSSLPGNPIMWVLIWSELLVFGAALSGFAVARMLDVQTFDASQAHLDRFFGALNTMVLLTSGLCAALAVRVRSDGNSSASRWWMVYAILIGSVFLYVKIIEYGDKLDAGFDIETNTFFTLYYLITGFHFFHVIMGLIILAIVAWKNSLENLETGAAFWHMVDLIWVLVYPVIYLVR</sequence>
<reference evidence="10" key="1">
    <citation type="submission" date="2016-07" db="EMBL/GenBank/DDBJ databases">
        <authorList>
            <person name="Florea S."/>
            <person name="Webb J.S."/>
            <person name="Jaromczyk J."/>
            <person name="Schardl C.L."/>
        </authorList>
    </citation>
    <scope>NUCLEOTIDE SEQUENCE [LARGE SCALE GENOMIC DNA]</scope>
    <source>
        <strain evidence="10">MV-1</strain>
    </source>
</reference>
<proteinExistence type="inferred from homology"/>
<feature type="transmembrane region" description="Helical" evidence="7">
    <location>
        <begin position="133"/>
        <end position="157"/>
    </location>
</feature>
<dbReference type="InterPro" id="IPR024791">
    <property type="entry name" value="Cyt_c/ubiquinol_Oxase_su3"/>
</dbReference>
<dbReference type="GO" id="GO:0004129">
    <property type="term" value="F:cytochrome-c oxidase activity"/>
    <property type="evidence" value="ECO:0007669"/>
    <property type="project" value="InterPro"/>
</dbReference>